<sequence length="507" mass="53647">MTKHIIRFLGLITVLFAAQGVLAWDAGPKQCTTDACTGGVNAATFLDTQPKYANSVIPGRLADCPEGYKNIGIAGCGRGADSISTPSQLASCPSGYTNMGLTCFRPVSSYGNKCLGGCGAGYTNMGCFCSRGADSKSADAMVCPAGYFKDNVVKRCHKNCPAGYTQTGETCFRGVDTKGPDSFICGPGERRGGGLVANKCFPNPGPCSADREEYGISGASLCFTKCPPGSTRTAVSTCSHSVKWRGNTHLYVVLGGVQLLSTSQDPVAQAAAKAMNTPACKAKWQQGVWDADDPDKDLVDNPTGKTAGGTHFYNASGKDWNGKSTKTVTYMLSGVEANWKGNARQAAAKRIVEAGNTLTATPTDAQCYALGLALHYMTDMTQPMHATSFSALEIPTMLHAALEEWVPMIQGKFPPTGAWDARWKGMTPDKVFHETSLKSGNELAGPLMKSLEYKGTICSMNPETGALYTGMCFIGVPEVENAVGVVLRQAYQSTASYIYSAFNTTAK</sequence>
<accession>A0A6M4HBC2</accession>
<evidence type="ECO:0000256" key="1">
    <source>
        <dbReference type="SAM" id="SignalP"/>
    </source>
</evidence>
<dbReference type="InterPro" id="IPR001531">
    <property type="entry name" value="Zn_PLipaseC"/>
</dbReference>
<feature type="chain" id="PRO_5026659631" description="Zn-dependent PLC domain-containing protein" evidence="1">
    <location>
        <begin position="24"/>
        <end position="507"/>
    </location>
</feature>
<dbReference type="Gene3D" id="1.10.575.10">
    <property type="entry name" value="P1 Nuclease"/>
    <property type="match status" value="1"/>
</dbReference>
<reference evidence="3 4" key="1">
    <citation type="submission" date="2020-04" db="EMBL/GenBank/DDBJ databases">
        <title>Usitatibacter rugosus gen. nov., sp. nov. and Usitatibacter palustris sp. nov., novel members of Usitatibacteraceae fam. nov. within the order Nitrosomonadales isolated from soil.</title>
        <authorList>
            <person name="Huber K.J."/>
            <person name="Neumann-Schaal M."/>
            <person name="Geppert A."/>
            <person name="Luckner M."/>
            <person name="Wanner G."/>
            <person name="Overmann J."/>
        </authorList>
    </citation>
    <scope>NUCLEOTIDE SEQUENCE [LARGE SCALE GENOMIC DNA]</scope>
    <source>
        <strain evidence="3 4">Swamp67</strain>
    </source>
</reference>
<evidence type="ECO:0000259" key="2">
    <source>
        <dbReference type="PROSITE" id="PS51346"/>
    </source>
</evidence>
<dbReference type="Proteomes" id="UP000503096">
    <property type="component" value="Chromosome"/>
</dbReference>
<dbReference type="EMBL" id="CP053073">
    <property type="protein sequence ID" value="QJR15933.1"/>
    <property type="molecule type" value="Genomic_DNA"/>
</dbReference>
<proteinExistence type="predicted"/>
<evidence type="ECO:0000313" key="4">
    <source>
        <dbReference type="Proteomes" id="UP000503096"/>
    </source>
</evidence>
<dbReference type="KEGG" id="upl:DSM104440_02760"/>
<dbReference type="InParanoid" id="A0A6M4HBC2"/>
<dbReference type="RefSeq" id="WP_171163643.1">
    <property type="nucleotide sequence ID" value="NZ_CP053073.1"/>
</dbReference>
<dbReference type="InterPro" id="IPR008947">
    <property type="entry name" value="PLipase_C/P1_nuclease_dom_sf"/>
</dbReference>
<gene>
    <name evidence="3" type="ORF">DSM104440_02760</name>
</gene>
<evidence type="ECO:0000313" key="3">
    <source>
        <dbReference type="EMBL" id="QJR15933.1"/>
    </source>
</evidence>
<dbReference type="SUPFAM" id="SSF48537">
    <property type="entry name" value="Phospholipase C/P1 nuclease"/>
    <property type="match status" value="1"/>
</dbReference>
<dbReference type="GO" id="GO:0008270">
    <property type="term" value="F:zinc ion binding"/>
    <property type="evidence" value="ECO:0007669"/>
    <property type="project" value="InterPro"/>
</dbReference>
<protein>
    <recommendedName>
        <fullName evidence="2">Zn-dependent PLC domain-containing protein</fullName>
    </recommendedName>
</protein>
<organism evidence="3 4">
    <name type="scientific">Usitatibacter palustris</name>
    <dbReference type="NCBI Taxonomy" id="2732487"/>
    <lineage>
        <taxon>Bacteria</taxon>
        <taxon>Pseudomonadati</taxon>
        <taxon>Pseudomonadota</taxon>
        <taxon>Betaproteobacteria</taxon>
        <taxon>Nitrosomonadales</taxon>
        <taxon>Usitatibacteraceae</taxon>
        <taxon>Usitatibacter</taxon>
    </lineage>
</organism>
<dbReference type="GO" id="GO:0004629">
    <property type="term" value="F:phospholipase C activity"/>
    <property type="evidence" value="ECO:0007669"/>
    <property type="project" value="InterPro"/>
</dbReference>
<keyword evidence="1" id="KW-0732">Signal</keyword>
<name>A0A6M4HBC2_9PROT</name>
<dbReference type="PROSITE" id="PS51346">
    <property type="entry name" value="PROKAR_ZN_DEPEND_PLPC_2"/>
    <property type="match status" value="1"/>
</dbReference>
<feature type="domain" description="Zn-dependent PLC" evidence="2">
    <location>
        <begin position="235"/>
        <end position="507"/>
    </location>
</feature>
<feature type="signal peptide" evidence="1">
    <location>
        <begin position="1"/>
        <end position="23"/>
    </location>
</feature>
<dbReference type="AlphaFoldDB" id="A0A6M4HBC2"/>
<keyword evidence="4" id="KW-1185">Reference proteome</keyword>